<evidence type="ECO:0000256" key="8">
    <source>
        <dbReference type="ARBA" id="ARBA00022741"/>
    </source>
</evidence>
<comment type="caution">
    <text evidence="16">The sequence shown here is derived from an EMBL/GenBank/DDBJ whole genome shotgun (WGS) entry which is preliminary data.</text>
</comment>
<dbReference type="InterPro" id="IPR011009">
    <property type="entry name" value="Kinase-like_dom_sf"/>
</dbReference>
<keyword evidence="9" id="KW-0418">Kinase</keyword>
<gene>
    <name evidence="16" type="ORF">ACFPCV_24285</name>
</gene>
<comment type="similarity">
    <text evidence="2">Belongs to the aminoglycoside phosphotransferase family.</text>
</comment>
<evidence type="ECO:0000256" key="2">
    <source>
        <dbReference type="ARBA" id="ARBA00006219"/>
    </source>
</evidence>
<evidence type="ECO:0000313" key="17">
    <source>
        <dbReference type="Proteomes" id="UP001595859"/>
    </source>
</evidence>
<dbReference type="EC" id="2.7.1.175" evidence="4"/>
<proteinExistence type="inferred from homology"/>
<keyword evidence="12" id="KW-0119">Carbohydrate metabolism</keyword>
<keyword evidence="6" id="KW-0321">Glycogen metabolism</keyword>
<keyword evidence="17" id="KW-1185">Reference proteome</keyword>
<evidence type="ECO:0000313" key="16">
    <source>
        <dbReference type="EMBL" id="MFC4856636.1"/>
    </source>
</evidence>
<dbReference type="Proteomes" id="UP001595859">
    <property type="component" value="Unassembled WGS sequence"/>
</dbReference>
<dbReference type="EMBL" id="JBHSIS010000010">
    <property type="protein sequence ID" value="MFC4856636.1"/>
    <property type="molecule type" value="Genomic_DNA"/>
</dbReference>
<sequence>MTVLRPTELAEDLGGELLRWLVGQRFFRTKGHTATAARTLRSSVLVDGDPALVHAMVSVDGGAPYQLLFGVRDHVPDALAHAVIGELDGRAVYDAPQDHELMGILLDRLLAQGTIEGLRFDADASVAPGARPRPVGVEQSNTSLIYGSAILKLYRQPEPGTNRDVDLHRALAGSPHIAAPLGVLTDTRPREPVVLGFMQRFLPDAVEGWATATASVRDLLAEGDLHADEVGGDFAGEAGRLGTAVAEVHKALAEATGVRMVTEADLAEEVAAMHARLDVVLSEVPALAPEEAVLRSAFDAVLDLTTPVPIHQIHGDLHLGQVLRTTTGWILIDFEGEPGATPEQRAVPRSPLRDVAGMLRSFDYAAFHLLPGNEDPQDDRQRLTRATEWSDRNRAAFCAGYAEVGENPQDHAVLLRALELDKAVYEVRYEHHNRPDWAAIPLAAIQRRS</sequence>
<dbReference type="InterPro" id="IPR040999">
    <property type="entry name" value="Mak_N_cap"/>
</dbReference>
<evidence type="ECO:0000256" key="1">
    <source>
        <dbReference type="ARBA" id="ARBA00004964"/>
    </source>
</evidence>
<evidence type="ECO:0000256" key="14">
    <source>
        <dbReference type="ARBA" id="ARBA00049067"/>
    </source>
</evidence>
<evidence type="ECO:0000256" key="4">
    <source>
        <dbReference type="ARBA" id="ARBA00011962"/>
    </source>
</evidence>
<dbReference type="SUPFAM" id="SSF56112">
    <property type="entry name" value="Protein kinase-like (PK-like)"/>
    <property type="match status" value="1"/>
</dbReference>
<dbReference type="Pfam" id="PF18085">
    <property type="entry name" value="Mak_N_cap"/>
    <property type="match status" value="1"/>
</dbReference>
<protein>
    <recommendedName>
        <fullName evidence="5">Maltokinase</fullName>
        <ecNumber evidence="4">2.7.1.175</ecNumber>
    </recommendedName>
    <alternativeName>
        <fullName evidence="13">Maltose-1-phosphate synthase</fullName>
    </alternativeName>
</protein>
<keyword evidence="10" id="KW-0067">ATP-binding</keyword>
<accession>A0ABV9SAM5</accession>
<comment type="subunit">
    <text evidence="3">Monomer.</text>
</comment>
<evidence type="ECO:0000259" key="15">
    <source>
        <dbReference type="Pfam" id="PF18085"/>
    </source>
</evidence>
<organism evidence="16 17">
    <name type="scientific">Actinophytocola glycyrrhizae</name>
    <dbReference type="NCBI Taxonomy" id="2044873"/>
    <lineage>
        <taxon>Bacteria</taxon>
        <taxon>Bacillati</taxon>
        <taxon>Actinomycetota</taxon>
        <taxon>Actinomycetes</taxon>
        <taxon>Pseudonocardiales</taxon>
        <taxon>Pseudonocardiaceae</taxon>
    </lineage>
</organism>
<keyword evidence="8" id="KW-0547">Nucleotide-binding</keyword>
<evidence type="ECO:0000256" key="11">
    <source>
        <dbReference type="ARBA" id="ARBA00023056"/>
    </source>
</evidence>
<evidence type="ECO:0000256" key="10">
    <source>
        <dbReference type="ARBA" id="ARBA00022840"/>
    </source>
</evidence>
<evidence type="ECO:0000256" key="6">
    <source>
        <dbReference type="ARBA" id="ARBA00022600"/>
    </source>
</evidence>
<name>A0ABV9SAM5_9PSEU</name>
<evidence type="ECO:0000256" key="3">
    <source>
        <dbReference type="ARBA" id="ARBA00011245"/>
    </source>
</evidence>
<evidence type="ECO:0000256" key="7">
    <source>
        <dbReference type="ARBA" id="ARBA00022679"/>
    </source>
</evidence>
<dbReference type="Gene3D" id="3.90.1200.10">
    <property type="match status" value="1"/>
</dbReference>
<evidence type="ECO:0000256" key="5">
    <source>
        <dbReference type="ARBA" id="ARBA00013882"/>
    </source>
</evidence>
<dbReference type="RefSeq" id="WP_378058596.1">
    <property type="nucleotide sequence ID" value="NZ_JBHSIS010000010.1"/>
</dbReference>
<keyword evidence="11" id="KW-0320">Glycogen biosynthesis</keyword>
<evidence type="ECO:0000256" key="9">
    <source>
        <dbReference type="ARBA" id="ARBA00022777"/>
    </source>
</evidence>
<keyword evidence="7" id="KW-0808">Transferase</keyword>
<reference evidence="17" key="1">
    <citation type="journal article" date="2019" name="Int. J. Syst. Evol. Microbiol.">
        <title>The Global Catalogue of Microorganisms (GCM) 10K type strain sequencing project: providing services to taxonomists for standard genome sequencing and annotation.</title>
        <authorList>
            <consortium name="The Broad Institute Genomics Platform"/>
            <consortium name="The Broad Institute Genome Sequencing Center for Infectious Disease"/>
            <person name="Wu L."/>
            <person name="Ma J."/>
        </authorList>
    </citation>
    <scope>NUCLEOTIDE SEQUENCE [LARGE SCALE GENOMIC DNA]</scope>
    <source>
        <strain evidence="17">ZS-22-S1</strain>
    </source>
</reference>
<comment type="pathway">
    <text evidence="1">Glycan biosynthesis; glycogen biosynthesis.</text>
</comment>
<evidence type="ECO:0000256" key="12">
    <source>
        <dbReference type="ARBA" id="ARBA00023277"/>
    </source>
</evidence>
<feature type="domain" description="Maltokinase N-terminal cap" evidence="15">
    <location>
        <begin position="20"/>
        <end position="98"/>
    </location>
</feature>
<evidence type="ECO:0000256" key="13">
    <source>
        <dbReference type="ARBA" id="ARBA00031251"/>
    </source>
</evidence>
<comment type="catalytic activity">
    <reaction evidence="14">
        <text>D-maltose + ATP = alpha-maltose 1-phosphate + ADP + H(+)</text>
        <dbReference type="Rhea" id="RHEA:31915"/>
        <dbReference type="ChEBI" id="CHEBI:15378"/>
        <dbReference type="ChEBI" id="CHEBI:17306"/>
        <dbReference type="ChEBI" id="CHEBI:30616"/>
        <dbReference type="ChEBI" id="CHEBI:63576"/>
        <dbReference type="ChEBI" id="CHEBI:456216"/>
        <dbReference type="EC" id="2.7.1.175"/>
    </reaction>
</comment>